<comment type="cofactor">
    <cofactor evidence="3">
        <name>Fe(2+)</name>
        <dbReference type="ChEBI" id="CHEBI:29033"/>
    </cofactor>
</comment>
<evidence type="ECO:0000256" key="8">
    <source>
        <dbReference type="ARBA" id="ARBA00022801"/>
    </source>
</evidence>
<dbReference type="InterPro" id="IPR029052">
    <property type="entry name" value="Metallo-depent_PP-like"/>
</dbReference>
<dbReference type="InterPro" id="IPR041816">
    <property type="entry name" value="Dbr1_N"/>
</dbReference>
<evidence type="ECO:0000256" key="6">
    <source>
        <dbReference type="ARBA" id="ARBA00022664"/>
    </source>
</evidence>
<dbReference type="Pfam" id="PF05011">
    <property type="entry name" value="DBR1"/>
    <property type="match status" value="1"/>
</dbReference>
<comment type="cofactor">
    <cofactor evidence="2">
        <name>Zn(2+)</name>
        <dbReference type="ChEBI" id="CHEBI:29105"/>
    </cofactor>
</comment>
<evidence type="ECO:0000313" key="15">
    <source>
        <dbReference type="EMBL" id="WBW72242.1"/>
    </source>
</evidence>
<dbReference type="Gene3D" id="3.60.21.10">
    <property type="match status" value="1"/>
</dbReference>
<keyword evidence="9" id="KW-0862">Zinc</keyword>
<dbReference type="GeneID" id="80873861"/>
<evidence type="ECO:0000256" key="2">
    <source>
        <dbReference type="ARBA" id="ARBA00001947"/>
    </source>
</evidence>
<keyword evidence="10" id="KW-0408">Iron</keyword>
<dbReference type="SMART" id="SM01124">
    <property type="entry name" value="DBR1"/>
    <property type="match status" value="1"/>
</dbReference>
<dbReference type="PANTHER" id="PTHR12849:SF0">
    <property type="entry name" value="LARIAT DEBRANCHING ENZYME"/>
    <property type="match status" value="1"/>
</dbReference>
<gene>
    <name evidence="15" type="primary">dbr1</name>
    <name evidence="15" type="ORF">SOMG_00378</name>
</gene>
<dbReference type="AlphaFoldDB" id="A0AAF0AV58"/>
<evidence type="ECO:0000256" key="3">
    <source>
        <dbReference type="ARBA" id="ARBA00001954"/>
    </source>
</evidence>
<evidence type="ECO:0000256" key="10">
    <source>
        <dbReference type="ARBA" id="ARBA00023004"/>
    </source>
</evidence>
<accession>A0AAF0AV58</accession>
<keyword evidence="11" id="KW-0464">Manganese</keyword>
<evidence type="ECO:0000256" key="7">
    <source>
        <dbReference type="ARBA" id="ARBA00022723"/>
    </source>
</evidence>
<keyword evidence="6" id="KW-0507">mRNA processing</keyword>
<evidence type="ECO:0000256" key="9">
    <source>
        <dbReference type="ARBA" id="ARBA00022833"/>
    </source>
</evidence>
<proteinExistence type="inferred from homology"/>
<dbReference type="GO" id="GO:0008419">
    <property type="term" value="F:RNA lariat debranching enzyme activity"/>
    <property type="evidence" value="ECO:0007669"/>
    <property type="project" value="TreeGrafter"/>
</dbReference>
<sequence>MRIGVQGCCHGILDNLYSLASKHNVELLIIGGDFQAIRNLSDFHSISVPAKFKRLGDFHKYYSQEKIAPILTIFVGGNHEASNYLEELPYGGWIAPNIYYMGRSSVIRVGNLRIGGISGIYSEFDYRKGRYERLPYEYKMLKSVYHTREFDVLSLKSLRSPIDIFLSHDWPRGIEQHGDTAKLLKNKPFFRKEVEQNDLGSPALEEILNSIKPKYWFAAHLHTRFAATVHHKAVPPSVYNDVSELEESRSSEEQHEIPKKARTEANPEFDPEHLKETNDCDDDASLVPSTSTTQFLALDKCLPRRSYFEVVEIEPTEPFQEGDLYMKYDPEWLSIVRAMKPFQSSLVKQTPLPPVDELHNLIDKERKWVEDNIVQKNKLGILRNFAPTAPFQSRGITDRIIPATYVNPQTTSFLQLVGLQPEGNEPLLSSSIKNENEIEL</sequence>
<dbReference type="SUPFAM" id="SSF56300">
    <property type="entry name" value="Metallo-dependent phosphatases"/>
    <property type="match status" value="1"/>
</dbReference>
<comment type="cofactor">
    <cofactor evidence="1">
        <name>Mn(2+)</name>
        <dbReference type="ChEBI" id="CHEBI:29035"/>
    </cofactor>
</comment>
<comment type="similarity">
    <text evidence="5">Belongs to the lariat debranching enzyme family.</text>
</comment>
<keyword evidence="8" id="KW-0378">Hydrolase</keyword>
<evidence type="ECO:0000313" key="16">
    <source>
        <dbReference type="Proteomes" id="UP001212411"/>
    </source>
</evidence>
<evidence type="ECO:0000256" key="5">
    <source>
        <dbReference type="ARBA" id="ARBA00006045"/>
    </source>
</evidence>
<dbReference type="InterPro" id="IPR004843">
    <property type="entry name" value="Calcineurin-like_PHP"/>
</dbReference>
<dbReference type="CDD" id="cd00844">
    <property type="entry name" value="MPP_Dbr1_N"/>
    <property type="match status" value="1"/>
</dbReference>
<feature type="region of interest" description="Disordered" evidence="13">
    <location>
        <begin position="243"/>
        <end position="285"/>
    </location>
</feature>
<feature type="domain" description="Lariat debranching enzyme C-terminal" evidence="14">
    <location>
        <begin position="287"/>
        <end position="423"/>
    </location>
</feature>
<evidence type="ECO:0000256" key="12">
    <source>
        <dbReference type="ARBA" id="ARBA00023242"/>
    </source>
</evidence>
<evidence type="ECO:0000256" key="11">
    <source>
        <dbReference type="ARBA" id="ARBA00023211"/>
    </source>
</evidence>
<dbReference type="PANTHER" id="PTHR12849">
    <property type="entry name" value="RNA LARIAT DEBRANCHING ENZYME"/>
    <property type="match status" value="1"/>
</dbReference>
<dbReference type="InterPro" id="IPR007708">
    <property type="entry name" value="DBR1_C"/>
</dbReference>
<evidence type="ECO:0000256" key="13">
    <source>
        <dbReference type="SAM" id="MobiDB-lite"/>
    </source>
</evidence>
<feature type="compositionally biased region" description="Basic and acidic residues" evidence="13">
    <location>
        <begin position="246"/>
        <end position="278"/>
    </location>
</feature>
<evidence type="ECO:0000256" key="4">
    <source>
        <dbReference type="ARBA" id="ARBA00004123"/>
    </source>
</evidence>
<dbReference type="EMBL" id="CP115611">
    <property type="protein sequence ID" value="WBW72242.1"/>
    <property type="molecule type" value="Genomic_DNA"/>
</dbReference>
<dbReference type="GO" id="GO:0005634">
    <property type="term" value="C:nucleus"/>
    <property type="evidence" value="ECO:0007669"/>
    <property type="project" value="UniProtKB-SubCell"/>
</dbReference>
<dbReference type="Proteomes" id="UP001212411">
    <property type="component" value="Chromosome 1"/>
</dbReference>
<dbReference type="FunFam" id="3.60.21.10:FF:000035">
    <property type="entry name" value="Lariat debranching enzyme"/>
    <property type="match status" value="1"/>
</dbReference>
<dbReference type="Pfam" id="PF00149">
    <property type="entry name" value="Metallophos"/>
    <property type="match status" value="1"/>
</dbReference>
<evidence type="ECO:0000256" key="1">
    <source>
        <dbReference type="ARBA" id="ARBA00001936"/>
    </source>
</evidence>
<comment type="subcellular location">
    <subcellularLocation>
        <location evidence="4">Nucleus</location>
    </subcellularLocation>
</comment>
<dbReference type="KEGG" id="som:SOMG_00378"/>
<reference evidence="15 16" key="1">
    <citation type="journal article" date="2023" name="G3 (Bethesda)">
        <title>A high-quality reference genome for the fission yeast Schizosaccharomyces osmophilus.</title>
        <authorList>
            <person name="Jia G.S."/>
            <person name="Zhang W.C."/>
            <person name="Liang Y."/>
            <person name="Liu X.H."/>
            <person name="Rhind N."/>
            <person name="Pidoux A."/>
            <person name="Brysch-Herzberg M."/>
            <person name="Du L.L."/>
        </authorList>
    </citation>
    <scope>NUCLEOTIDE SEQUENCE [LARGE SCALE GENOMIC DNA]</scope>
    <source>
        <strain evidence="15 16">CBS 15793</strain>
    </source>
</reference>
<name>A0AAF0AV58_9SCHI</name>
<dbReference type="GO" id="GO:0046872">
    <property type="term" value="F:metal ion binding"/>
    <property type="evidence" value="ECO:0007669"/>
    <property type="project" value="UniProtKB-KW"/>
</dbReference>
<keyword evidence="12" id="KW-0539">Nucleus</keyword>
<keyword evidence="7" id="KW-0479">Metal-binding</keyword>
<organism evidence="15 16">
    <name type="scientific">Schizosaccharomyces osmophilus</name>
    <dbReference type="NCBI Taxonomy" id="2545709"/>
    <lineage>
        <taxon>Eukaryota</taxon>
        <taxon>Fungi</taxon>
        <taxon>Dikarya</taxon>
        <taxon>Ascomycota</taxon>
        <taxon>Taphrinomycotina</taxon>
        <taxon>Schizosaccharomycetes</taxon>
        <taxon>Schizosaccharomycetales</taxon>
        <taxon>Schizosaccharomycetaceae</taxon>
        <taxon>Schizosaccharomyces</taxon>
    </lineage>
</organism>
<dbReference type="GO" id="GO:0000398">
    <property type="term" value="P:mRNA splicing, via spliceosome"/>
    <property type="evidence" value="ECO:0007669"/>
    <property type="project" value="TreeGrafter"/>
</dbReference>
<evidence type="ECO:0000259" key="14">
    <source>
        <dbReference type="SMART" id="SM01124"/>
    </source>
</evidence>
<protein>
    <submittedName>
        <fullName evidence="15">RNA lariat debranching enzyme Dbr1</fullName>
    </submittedName>
</protein>
<dbReference type="RefSeq" id="XP_056036485.1">
    <property type="nucleotide sequence ID" value="XM_056179172.1"/>
</dbReference>
<keyword evidence="16" id="KW-1185">Reference proteome</keyword>